<dbReference type="AlphaFoldDB" id="A0A662ZD49"/>
<evidence type="ECO:0000313" key="1">
    <source>
        <dbReference type="EMBL" id="SFK28014.1"/>
    </source>
</evidence>
<evidence type="ECO:0000313" key="2">
    <source>
        <dbReference type="Proteomes" id="UP000243374"/>
    </source>
</evidence>
<proteinExistence type="predicted"/>
<dbReference type="OrthoDB" id="362570at2"/>
<dbReference type="InterPro" id="IPR025528">
    <property type="entry name" value="BrnA_antitoxin"/>
</dbReference>
<sequence>MGNIDFKLDPNKKLTKDEIEMLKNAQNLPFEPDEDAPELSPEQIEEFKRIIAERRELSRKKTVSLRISQSTLNIAKSFGSSYTSVLANILENVFRDPKALKKYL</sequence>
<name>A0A662ZD49_9GAMM</name>
<organism evidence="1 2">
    <name type="scientific">Succinivibrio dextrinosolvens</name>
    <dbReference type="NCBI Taxonomy" id="83771"/>
    <lineage>
        <taxon>Bacteria</taxon>
        <taxon>Pseudomonadati</taxon>
        <taxon>Pseudomonadota</taxon>
        <taxon>Gammaproteobacteria</taxon>
        <taxon>Aeromonadales</taxon>
        <taxon>Succinivibrionaceae</taxon>
        <taxon>Succinivibrio</taxon>
    </lineage>
</organism>
<evidence type="ECO:0008006" key="3">
    <source>
        <dbReference type="Google" id="ProtNLM"/>
    </source>
</evidence>
<protein>
    <recommendedName>
        <fullName evidence="3">BrnA antitoxin of type II toxin-antitoxin system</fullName>
    </recommendedName>
</protein>
<dbReference type="Pfam" id="PF14384">
    <property type="entry name" value="BrnA_antitoxin"/>
    <property type="match status" value="1"/>
</dbReference>
<dbReference type="RefSeq" id="WP_074841243.1">
    <property type="nucleotide sequence ID" value="NZ_CP047056.1"/>
</dbReference>
<dbReference type="EMBL" id="FOSF01000048">
    <property type="protein sequence ID" value="SFK28014.1"/>
    <property type="molecule type" value="Genomic_DNA"/>
</dbReference>
<keyword evidence="2" id="KW-1185">Reference proteome</keyword>
<reference evidence="1 2" key="1">
    <citation type="submission" date="2016-10" db="EMBL/GenBank/DDBJ databases">
        <authorList>
            <person name="Varghese N."/>
            <person name="Submissions S."/>
        </authorList>
    </citation>
    <scope>NUCLEOTIDE SEQUENCE [LARGE SCALE GENOMIC DNA]</scope>
    <source>
        <strain evidence="1 2">22B</strain>
    </source>
</reference>
<dbReference type="Proteomes" id="UP000243374">
    <property type="component" value="Unassembled WGS sequence"/>
</dbReference>
<gene>
    <name evidence="1" type="ORF">SAMN04487865_10488</name>
</gene>
<accession>A0A662ZD49</accession>